<evidence type="ECO:0000313" key="9">
    <source>
        <dbReference type="Proteomes" id="UP000011081"/>
    </source>
</evidence>
<evidence type="ECO:0000313" key="8">
    <source>
        <dbReference type="EMBL" id="ELA48114.1"/>
    </source>
</evidence>
<dbReference type="AlphaFoldDB" id="L2GWV0"/>
<dbReference type="InParanoid" id="L2GWV0"/>
<dbReference type="GO" id="GO:0006006">
    <property type="term" value="P:glucose metabolic process"/>
    <property type="evidence" value="ECO:0007669"/>
    <property type="project" value="UniProtKB-KW"/>
</dbReference>
<name>L2GWV0_VAVCU</name>
<dbReference type="STRING" id="948595.L2GWV0"/>
<sequence>MDKILIIFGASGNLCRTKILPSILKERLYEGCEIILYSRNIDCDFLQALAKENDEKNIKVVQGEYTDVEKITKMVDNKKLALFYLCIPSHRHHSIVQCLNGLDREVVVALEKPFFTCLKEVEDAQHFKNVKFRFIDHYLLKPLILAFPRFEHRVKPLLENVTGVELFSLESTLAGDRVAFDKDGIFKDMVFTHLFSVYEHIFGNGSLKDLTFKDLHLKGQYNDYEFKGSHTETFSFSVFEHKNGYNVLFIAGKGLKNKETTVKVLSTDNNVTFDIYPGKNVVSQDSVLVDTTMVEKYVKDTYVHDDYDLVLCSLVAGKEFNTVPVDRIKEMYRLLEEVNTARTSLFFYEKGTELPEQVYSFL</sequence>
<keyword evidence="5" id="KW-0560">Oxidoreductase</keyword>
<dbReference type="SUPFAM" id="SSF51735">
    <property type="entry name" value="NAD(P)-binding Rossmann-fold domains"/>
    <property type="match status" value="1"/>
</dbReference>
<gene>
    <name evidence="8" type="ORF">VCUG_00352</name>
</gene>
<dbReference type="SUPFAM" id="SSF55347">
    <property type="entry name" value="Glyceraldehyde-3-phosphate dehydrogenase-like, C-terminal domain"/>
    <property type="match status" value="1"/>
</dbReference>
<dbReference type="HOGENOM" id="CLU_051220_0_0_1"/>
<evidence type="ECO:0000256" key="2">
    <source>
        <dbReference type="ARBA" id="ARBA00013019"/>
    </source>
</evidence>
<evidence type="ECO:0000259" key="7">
    <source>
        <dbReference type="Pfam" id="PF00479"/>
    </source>
</evidence>
<proteinExistence type="predicted"/>
<evidence type="ECO:0000256" key="3">
    <source>
        <dbReference type="ARBA" id="ARBA00022526"/>
    </source>
</evidence>
<dbReference type="Gene3D" id="3.40.50.720">
    <property type="entry name" value="NAD(P)-binding Rossmann-like Domain"/>
    <property type="match status" value="1"/>
</dbReference>
<dbReference type="OMA" id="AWCTNTS"/>
<protein>
    <recommendedName>
        <fullName evidence="2">glucose-6-phosphate dehydrogenase (NADP(+))</fullName>
        <ecNumber evidence="2">1.1.1.49</ecNumber>
    </recommendedName>
</protein>
<accession>L2GWV0</accession>
<feature type="domain" description="Glucose-6-phosphate dehydrogenase NAD-binding" evidence="7">
    <location>
        <begin position="6"/>
        <end position="142"/>
    </location>
</feature>
<dbReference type="GO" id="GO:0009051">
    <property type="term" value="P:pentose-phosphate shunt, oxidative branch"/>
    <property type="evidence" value="ECO:0007669"/>
    <property type="project" value="TreeGrafter"/>
</dbReference>
<dbReference type="InterPro" id="IPR001282">
    <property type="entry name" value="G6P_DH"/>
</dbReference>
<dbReference type="GO" id="GO:0050661">
    <property type="term" value="F:NADP binding"/>
    <property type="evidence" value="ECO:0007669"/>
    <property type="project" value="InterPro"/>
</dbReference>
<evidence type="ECO:0000256" key="4">
    <source>
        <dbReference type="ARBA" id="ARBA00022857"/>
    </source>
</evidence>
<dbReference type="RefSeq" id="XP_008073373.1">
    <property type="nucleotide sequence ID" value="XM_008075182.1"/>
</dbReference>
<dbReference type="InterPro" id="IPR022674">
    <property type="entry name" value="G6P_DH_NAD-bd"/>
</dbReference>
<dbReference type="Gene3D" id="3.30.360.10">
    <property type="entry name" value="Dihydrodipicolinate Reductase, domain 2"/>
    <property type="match status" value="1"/>
</dbReference>
<comment type="pathway">
    <text evidence="1">Carbohydrate degradation; pentose phosphate pathway; D-ribulose 5-phosphate from D-glucose 6-phosphate (oxidative stage): step 1/3.</text>
</comment>
<dbReference type="PANTHER" id="PTHR23429">
    <property type="entry name" value="GLUCOSE-6-PHOSPHATE 1-DEHYDROGENASE G6PD"/>
    <property type="match status" value="1"/>
</dbReference>
<dbReference type="OrthoDB" id="60984at2759"/>
<keyword evidence="4" id="KW-0521">NADP</keyword>
<dbReference type="VEuPathDB" id="MicrosporidiaDB:VCUG_00352"/>
<dbReference type="PANTHER" id="PTHR23429:SF0">
    <property type="entry name" value="GLUCOSE-6-PHOSPHATE 1-DEHYDROGENASE"/>
    <property type="match status" value="1"/>
</dbReference>
<evidence type="ECO:0000256" key="5">
    <source>
        <dbReference type="ARBA" id="ARBA00023002"/>
    </source>
</evidence>
<dbReference type="GeneID" id="19878239"/>
<evidence type="ECO:0000256" key="6">
    <source>
        <dbReference type="ARBA" id="ARBA00023277"/>
    </source>
</evidence>
<keyword evidence="3" id="KW-0313">Glucose metabolism</keyword>
<reference evidence="9" key="1">
    <citation type="submission" date="2011-03" db="EMBL/GenBank/DDBJ databases">
        <title>The genome sequence of Vavraia culicis strain floridensis.</title>
        <authorList>
            <consortium name="The Broad Institute Genome Sequencing Platform"/>
            <person name="Cuomo C."/>
            <person name="Becnel J."/>
            <person name="Sanscrainte N."/>
            <person name="Young S.K."/>
            <person name="Zeng Q."/>
            <person name="Gargeya S."/>
            <person name="Fitzgerald M."/>
            <person name="Haas B."/>
            <person name="Abouelleil A."/>
            <person name="Alvarado L."/>
            <person name="Arachchi H.M."/>
            <person name="Berlin A."/>
            <person name="Chapman S.B."/>
            <person name="Gearin G."/>
            <person name="Goldberg J."/>
            <person name="Griggs A."/>
            <person name="Gujja S."/>
            <person name="Hansen M."/>
            <person name="Heiman D."/>
            <person name="Howarth C."/>
            <person name="Larimer J."/>
            <person name="Lui A."/>
            <person name="MacDonald P.J.P."/>
            <person name="McCowen C."/>
            <person name="Montmayeur A."/>
            <person name="Murphy C."/>
            <person name="Neiman D."/>
            <person name="Pearson M."/>
            <person name="Priest M."/>
            <person name="Roberts A."/>
            <person name="Saif S."/>
            <person name="Shea T."/>
            <person name="Sisk P."/>
            <person name="Stolte C."/>
            <person name="Sykes S."/>
            <person name="Wortman J."/>
            <person name="Nusbaum C."/>
            <person name="Birren B."/>
        </authorList>
    </citation>
    <scope>NUCLEOTIDE SEQUENCE [LARGE SCALE GENOMIC DNA]</scope>
    <source>
        <strain evidence="9">floridensis</strain>
    </source>
</reference>
<dbReference type="EMBL" id="GL877407">
    <property type="protein sequence ID" value="ELA48114.1"/>
    <property type="molecule type" value="Genomic_DNA"/>
</dbReference>
<dbReference type="Proteomes" id="UP000011081">
    <property type="component" value="Unassembled WGS sequence"/>
</dbReference>
<dbReference type="EC" id="1.1.1.49" evidence="2"/>
<dbReference type="Pfam" id="PF00479">
    <property type="entry name" value="G6PD_N"/>
    <property type="match status" value="1"/>
</dbReference>
<dbReference type="InterPro" id="IPR036291">
    <property type="entry name" value="NAD(P)-bd_dom_sf"/>
</dbReference>
<feature type="non-terminal residue" evidence="8">
    <location>
        <position position="1"/>
    </location>
</feature>
<dbReference type="GO" id="GO:0004345">
    <property type="term" value="F:glucose-6-phosphate dehydrogenase activity"/>
    <property type="evidence" value="ECO:0007669"/>
    <property type="project" value="UniProtKB-EC"/>
</dbReference>
<keyword evidence="6" id="KW-0119">Carbohydrate metabolism</keyword>
<organism evidence="8 9">
    <name type="scientific">Vavraia culicis (isolate floridensis)</name>
    <name type="common">Microsporidian parasite</name>
    <dbReference type="NCBI Taxonomy" id="948595"/>
    <lineage>
        <taxon>Eukaryota</taxon>
        <taxon>Fungi</taxon>
        <taxon>Fungi incertae sedis</taxon>
        <taxon>Microsporidia</taxon>
        <taxon>Pleistophoridae</taxon>
        <taxon>Vavraia</taxon>
    </lineage>
</organism>
<keyword evidence="9" id="KW-1185">Reference proteome</keyword>
<evidence type="ECO:0000256" key="1">
    <source>
        <dbReference type="ARBA" id="ARBA00004937"/>
    </source>
</evidence>